<comment type="catalytic activity">
    <reaction evidence="3">
        <text>cytidine(34) in elongator tRNA(Met) + acetate + ATP = N(4)-acetylcytidine(34) in elongator tRNA(Met) + AMP + diphosphate</text>
        <dbReference type="Rhea" id="RHEA:58144"/>
        <dbReference type="Rhea" id="RHEA-COMP:10693"/>
        <dbReference type="Rhea" id="RHEA-COMP:10694"/>
        <dbReference type="ChEBI" id="CHEBI:30089"/>
        <dbReference type="ChEBI" id="CHEBI:30616"/>
        <dbReference type="ChEBI" id="CHEBI:33019"/>
        <dbReference type="ChEBI" id="CHEBI:74900"/>
        <dbReference type="ChEBI" id="CHEBI:82748"/>
        <dbReference type="ChEBI" id="CHEBI:456215"/>
    </reaction>
</comment>
<protein>
    <recommendedName>
        <fullName evidence="3">tRNA(Met) cytidine acetate ligase</fullName>
        <ecNumber evidence="3">6.3.4.-</ecNumber>
    </recommendedName>
</protein>
<evidence type="ECO:0000313" key="5">
    <source>
        <dbReference type="Proteomes" id="UP001628078"/>
    </source>
</evidence>
<gene>
    <name evidence="3" type="primary">tmcAL</name>
    <name evidence="4" type="ORF">JCM31185_01200</name>
</gene>
<feature type="binding site" evidence="3">
    <location>
        <position position="150"/>
    </location>
    <ligand>
        <name>ATP</name>
        <dbReference type="ChEBI" id="CHEBI:30616"/>
    </ligand>
</feature>
<comment type="function">
    <text evidence="3">Catalyzes the formation of N(4)-acetylcytidine (ac(4)C) at the wobble position of elongator tRNA(Met), using acetate and ATP as substrates. First activates an acetate ion to form acetyladenylate (Ac-AMP) and then transfers the acetyl group to tRNA to form ac(4)C34.</text>
</comment>
<keyword evidence="3" id="KW-0067">ATP-binding</keyword>
<evidence type="ECO:0000256" key="3">
    <source>
        <dbReference type="HAMAP-Rule" id="MF_01539"/>
    </source>
</evidence>
<keyword evidence="3" id="KW-0547">Nucleotide-binding</keyword>
<dbReference type="Pfam" id="PF05636">
    <property type="entry name" value="HIGH_NTase1"/>
    <property type="match status" value="1"/>
</dbReference>
<evidence type="ECO:0000256" key="1">
    <source>
        <dbReference type="ARBA" id="ARBA00022598"/>
    </source>
</evidence>
<name>A0ABQ5JKM1_9LACO</name>
<comment type="similarity">
    <text evidence="3">Belongs to the TmcAL family.</text>
</comment>
<dbReference type="PANTHER" id="PTHR37825">
    <property type="entry name" value="TRNA(MET) CYTIDINE ACETATE LIGASE"/>
    <property type="match status" value="1"/>
</dbReference>
<dbReference type="InterPro" id="IPR008513">
    <property type="entry name" value="tRNA(Met)_cyd_acetate_ligase"/>
</dbReference>
<dbReference type="EC" id="6.3.4.-" evidence="3"/>
<keyword evidence="5" id="KW-1185">Reference proteome</keyword>
<dbReference type="SUPFAM" id="SSF52374">
    <property type="entry name" value="Nucleotidylyl transferase"/>
    <property type="match status" value="1"/>
</dbReference>
<dbReference type="EMBL" id="BQXO01000001">
    <property type="protein sequence ID" value="GKT04831.1"/>
    <property type="molecule type" value="Genomic_DNA"/>
</dbReference>
<dbReference type="PANTHER" id="PTHR37825:SF1">
    <property type="entry name" value="TRNA(MET) CYTIDINE ACETATE LIGASE"/>
    <property type="match status" value="1"/>
</dbReference>
<comment type="caution">
    <text evidence="4">The sequence shown here is derived from an EMBL/GenBank/DDBJ whole genome shotgun (WGS) entry which is preliminary data.</text>
</comment>
<dbReference type="InterPro" id="IPR014729">
    <property type="entry name" value="Rossmann-like_a/b/a_fold"/>
</dbReference>
<dbReference type="Gene3D" id="3.40.50.620">
    <property type="entry name" value="HUPs"/>
    <property type="match status" value="1"/>
</dbReference>
<accession>A0ABQ5JKM1</accession>
<evidence type="ECO:0000256" key="2">
    <source>
        <dbReference type="ARBA" id="ARBA00022694"/>
    </source>
</evidence>
<comment type="caution">
    <text evidence="3">Lacks conserved residue(s) required for the propagation of feature annotation.</text>
</comment>
<keyword evidence="3" id="KW-0694">RNA-binding</keyword>
<sequence length="384" mass="43468">MRAVGVVAEYNPFHNGHAYHLTMARQVADADVVIAVMSGNFVQRGEAAIFDKWARADQALHHGADVVIELPFHWAVQPAHLFAQGALTLLAALQIPTMVFGAEHPQVDFTALAEQSVNDTRAFKRFDQTYATLFNAQLEAKTGFRLDQPNDILSFSYAMANQQLKRPLVLMPIQRLGADYHEQVLSQQQFASATAVRKAMLTPTDQTVRQLADLVPKQTLASFSQQPAIAGWTPQLWHLLRHTLVVTPVTELANVYQMSEGLEYRLKAAAEENDTWPDFLTAIKTKRYTYSRLLRVCLYTVMHATTAEMVPGQSEYLRLLGFTSAGQRWLNEAKKRFMFPLITRFDRKLKQTTLNLDYRAGTVYEMLTGQAQDFRHNPLRVVTK</sequence>
<feature type="binding site" evidence="3">
    <location>
        <begin position="7"/>
        <end position="20"/>
    </location>
    <ligand>
        <name>ATP</name>
        <dbReference type="ChEBI" id="CHEBI:30616"/>
    </ligand>
</feature>
<comment type="subcellular location">
    <subcellularLocation>
        <location evidence="3">Cytoplasm</location>
    </subcellularLocation>
</comment>
<evidence type="ECO:0000313" key="4">
    <source>
        <dbReference type="EMBL" id="GKT04831.1"/>
    </source>
</evidence>
<keyword evidence="2 3" id="KW-0819">tRNA processing</keyword>
<reference evidence="4 5" key="1">
    <citation type="submission" date="2022-03" db="EMBL/GenBank/DDBJ databases">
        <title>Draft genome sequence of Furfurilactobacillus curtus JCM 31185.</title>
        <authorList>
            <person name="Suzuki S."/>
            <person name="Endo A."/>
            <person name="Kajikawa A."/>
        </authorList>
    </citation>
    <scope>NUCLEOTIDE SEQUENCE [LARGE SCALE GENOMIC DNA]</scope>
    <source>
        <strain evidence="4 5">JCM 31185</strain>
    </source>
</reference>
<keyword evidence="3" id="KW-0963">Cytoplasm</keyword>
<dbReference type="NCBIfam" id="NF010191">
    <property type="entry name" value="PRK13670.1"/>
    <property type="match status" value="1"/>
</dbReference>
<proteinExistence type="inferred from homology"/>
<dbReference type="HAMAP" id="MF_01539">
    <property type="entry name" value="TmcAL"/>
    <property type="match status" value="1"/>
</dbReference>
<keyword evidence="1 3" id="KW-0436">Ligase</keyword>
<dbReference type="Proteomes" id="UP001628078">
    <property type="component" value="Unassembled WGS sequence"/>
</dbReference>
<keyword evidence="3" id="KW-0820">tRNA-binding</keyword>
<feature type="binding site" evidence="3">
    <location>
        <position position="101"/>
    </location>
    <ligand>
        <name>ATP</name>
        <dbReference type="ChEBI" id="CHEBI:30616"/>
    </ligand>
</feature>
<feature type="binding site" evidence="3">
    <location>
        <position position="175"/>
    </location>
    <ligand>
        <name>ATP</name>
        <dbReference type="ChEBI" id="CHEBI:30616"/>
    </ligand>
</feature>
<organism evidence="4 5">
    <name type="scientific">Furfurilactobacillus curtus</name>
    <dbReference type="NCBI Taxonomy" id="1746200"/>
    <lineage>
        <taxon>Bacteria</taxon>
        <taxon>Bacillati</taxon>
        <taxon>Bacillota</taxon>
        <taxon>Bacilli</taxon>
        <taxon>Lactobacillales</taxon>
        <taxon>Lactobacillaceae</taxon>
        <taxon>Furfurilactobacillus</taxon>
    </lineage>
</organism>